<feature type="non-terminal residue" evidence="1">
    <location>
        <position position="148"/>
    </location>
</feature>
<accession>A0A813IBW3</accession>
<dbReference type="InterPro" id="IPR022384">
    <property type="entry name" value="FormiminoTrfase_cat_dom_sf"/>
</dbReference>
<feature type="non-terminal residue" evidence="1">
    <location>
        <position position="1"/>
    </location>
</feature>
<proteinExistence type="predicted"/>
<dbReference type="InterPro" id="IPR051623">
    <property type="entry name" value="FTCD"/>
</dbReference>
<dbReference type="Proteomes" id="UP000626109">
    <property type="component" value="Unassembled WGS sequence"/>
</dbReference>
<dbReference type="Gene3D" id="3.30.990.10">
    <property type="entry name" value="Formiminotransferase, N-terminal subdomain"/>
    <property type="match status" value="1"/>
</dbReference>
<dbReference type="AlphaFoldDB" id="A0A813IBW3"/>
<evidence type="ECO:0000313" key="1">
    <source>
        <dbReference type="EMBL" id="CAE8647915.1"/>
    </source>
</evidence>
<dbReference type="EMBL" id="CAJNNW010005967">
    <property type="protein sequence ID" value="CAE8647915.1"/>
    <property type="molecule type" value="Genomic_DNA"/>
</dbReference>
<name>A0A813IBW3_POLGL</name>
<dbReference type="GO" id="GO:0016740">
    <property type="term" value="F:transferase activity"/>
    <property type="evidence" value="ECO:0007669"/>
    <property type="project" value="InterPro"/>
</dbReference>
<dbReference type="SUPFAM" id="SSF55116">
    <property type="entry name" value="Formiminotransferase domain of formiminotransferase-cyclodeaminase"/>
    <property type="match status" value="1"/>
</dbReference>
<reference evidence="1" key="1">
    <citation type="submission" date="2021-02" db="EMBL/GenBank/DDBJ databases">
        <authorList>
            <person name="Dougan E. K."/>
            <person name="Rhodes N."/>
            <person name="Thang M."/>
            <person name="Chan C."/>
        </authorList>
    </citation>
    <scope>NUCLEOTIDE SEQUENCE</scope>
</reference>
<dbReference type="GO" id="GO:0005542">
    <property type="term" value="F:folic acid binding"/>
    <property type="evidence" value="ECO:0007669"/>
    <property type="project" value="InterPro"/>
</dbReference>
<organism evidence="1 2">
    <name type="scientific">Polarella glacialis</name>
    <name type="common">Dinoflagellate</name>
    <dbReference type="NCBI Taxonomy" id="89957"/>
    <lineage>
        <taxon>Eukaryota</taxon>
        <taxon>Sar</taxon>
        <taxon>Alveolata</taxon>
        <taxon>Dinophyceae</taxon>
        <taxon>Suessiales</taxon>
        <taxon>Suessiaceae</taxon>
        <taxon>Polarella</taxon>
    </lineage>
</organism>
<sequence length="148" mass="15244">AAQLAGRLGRSLGTGDVGASPPVPAVPVYFYGAAREDRRPLAALRRSLGYFGGAVKGAWSGVSAEMRAGTASLKPDCGPCGEVDDKTGVVCLGAVPWVHNYNILVTAGDILEAELQARCRRIARATSARGGGLASVEAMALPHERGVE</sequence>
<dbReference type="PANTHER" id="PTHR12234:SF1">
    <property type="entry name" value="FORMIMINOTRANSFERASE N-TERMINAL SUBDOMAIN-CONTAINING PROTEIN"/>
    <property type="match status" value="1"/>
</dbReference>
<dbReference type="PANTHER" id="PTHR12234">
    <property type="entry name" value="FORMIMINOTRANSFERASE-CYCLODEAMINASE"/>
    <property type="match status" value="1"/>
</dbReference>
<dbReference type="InterPro" id="IPR037064">
    <property type="entry name" value="Formiminotransferase_N_sf"/>
</dbReference>
<protein>
    <submittedName>
        <fullName evidence="1">Uncharacterized protein</fullName>
    </submittedName>
</protein>
<gene>
    <name evidence="1" type="ORF">PGLA2088_LOCUS6097</name>
</gene>
<evidence type="ECO:0000313" key="2">
    <source>
        <dbReference type="Proteomes" id="UP000626109"/>
    </source>
</evidence>
<comment type="caution">
    <text evidence="1">The sequence shown here is derived from an EMBL/GenBank/DDBJ whole genome shotgun (WGS) entry which is preliminary data.</text>
</comment>